<sequence length="354" mass="36962">MTISAGVAPRHGTPLDLLRGLLTGAVIGVSLAGFVVGVVVERVPLFVTALVLPAVYGLLVFLTGVPRRAREAAVVPCTALGVIEDVEARAGRTTDVPVRFELTVVPDDAPAFRVRFSQDVHVSELPDYRPRGVVVVTYPPDRPWTARIVRRPTPRWEERAAAAFLDSAPGPVLESDEREGCAAGLVTLLALLLGAAAVVLLFRADLFGSGAEAGAPAASRSETSVVTSADATVSLGPGQSMLDPGELRRSVDALARGGTGHEALSVVVRERLLTVVFAPSDAKGTGFDLRSLPYDRIPGLVEEAGDGLGARRSWRVDAGGTGAAVTLRVTVTGTGGTRSLEADGRGDVVRRDGR</sequence>
<feature type="transmembrane region" description="Helical" evidence="2">
    <location>
        <begin position="181"/>
        <end position="202"/>
    </location>
</feature>
<name>A0A7H0I781_9ACTN</name>
<dbReference type="AlphaFoldDB" id="A0A7H0I781"/>
<feature type="transmembrane region" description="Helical" evidence="2">
    <location>
        <begin position="46"/>
        <end position="65"/>
    </location>
</feature>
<protein>
    <submittedName>
        <fullName evidence="3">Uncharacterized protein</fullName>
    </submittedName>
</protein>
<feature type="region of interest" description="Disordered" evidence="1">
    <location>
        <begin position="335"/>
        <end position="354"/>
    </location>
</feature>
<proteinExistence type="predicted"/>
<feature type="compositionally biased region" description="Basic and acidic residues" evidence="1">
    <location>
        <begin position="340"/>
        <end position="354"/>
    </location>
</feature>
<reference evidence="3 4" key="1">
    <citation type="submission" date="2020-08" db="EMBL/GenBank/DDBJ databases">
        <title>A novel species.</title>
        <authorList>
            <person name="Gao J."/>
        </authorList>
    </citation>
    <scope>NUCLEOTIDE SEQUENCE [LARGE SCALE GENOMIC DNA]</scope>
    <source>
        <strain evidence="3 4">CRXT-G-22</strain>
    </source>
</reference>
<evidence type="ECO:0000256" key="2">
    <source>
        <dbReference type="SAM" id="Phobius"/>
    </source>
</evidence>
<keyword evidence="4" id="KW-1185">Reference proteome</keyword>
<evidence type="ECO:0000313" key="4">
    <source>
        <dbReference type="Proteomes" id="UP000516052"/>
    </source>
</evidence>
<dbReference type="KEGG" id="sroi:IAG44_03655"/>
<keyword evidence="2" id="KW-0472">Membrane</keyword>
<evidence type="ECO:0000256" key="1">
    <source>
        <dbReference type="SAM" id="MobiDB-lite"/>
    </source>
</evidence>
<feature type="transmembrane region" description="Helical" evidence="2">
    <location>
        <begin position="21"/>
        <end position="40"/>
    </location>
</feature>
<keyword evidence="2" id="KW-0812">Transmembrane</keyword>
<keyword evidence="2" id="KW-1133">Transmembrane helix</keyword>
<gene>
    <name evidence="3" type="ORF">IAG44_03655</name>
</gene>
<accession>A0A7H0I781</accession>
<dbReference type="RefSeq" id="WP_187745686.1">
    <property type="nucleotide sequence ID" value="NZ_CP060828.1"/>
</dbReference>
<evidence type="ECO:0000313" key="3">
    <source>
        <dbReference type="EMBL" id="QNP68647.1"/>
    </source>
</evidence>
<organism evidence="3 4">
    <name type="scientific">Streptomyces roseirectus</name>
    <dbReference type="NCBI Taxonomy" id="2768066"/>
    <lineage>
        <taxon>Bacteria</taxon>
        <taxon>Bacillati</taxon>
        <taxon>Actinomycetota</taxon>
        <taxon>Actinomycetes</taxon>
        <taxon>Kitasatosporales</taxon>
        <taxon>Streptomycetaceae</taxon>
        <taxon>Streptomyces</taxon>
    </lineage>
</organism>
<dbReference type="Proteomes" id="UP000516052">
    <property type="component" value="Chromosome"/>
</dbReference>
<dbReference type="EMBL" id="CP060828">
    <property type="protein sequence ID" value="QNP68647.1"/>
    <property type="molecule type" value="Genomic_DNA"/>
</dbReference>